<feature type="region of interest" description="Disordered" evidence="1">
    <location>
        <begin position="122"/>
        <end position="159"/>
    </location>
</feature>
<reference evidence="3" key="1">
    <citation type="journal article" date="2005" name="Nature">
        <title>The map-based sequence of the rice genome.</title>
        <authorList>
            <consortium name="International rice genome sequencing project (IRGSP)"/>
            <person name="Matsumoto T."/>
            <person name="Wu J."/>
            <person name="Kanamori H."/>
            <person name="Katayose Y."/>
            <person name="Fujisawa M."/>
            <person name="Namiki N."/>
            <person name="Mizuno H."/>
            <person name="Yamamoto K."/>
            <person name="Antonio B.A."/>
            <person name="Baba T."/>
            <person name="Sakata K."/>
            <person name="Nagamura Y."/>
            <person name="Aoki H."/>
            <person name="Arikawa K."/>
            <person name="Arita K."/>
            <person name="Bito T."/>
            <person name="Chiden Y."/>
            <person name="Fujitsuka N."/>
            <person name="Fukunaka R."/>
            <person name="Hamada M."/>
            <person name="Harada C."/>
            <person name="Hayashi A."/>
            <person name="Hijishita S."/>
            <person name="Honda M."/>
            <person name="Hosokawa S."/>
            <person name="Ichikawa Y."/>
            <person name="Idonuma A."/>
            <person name="Iijima M."/>
            <person name="Ikeda M."/>
            <person name="Ikeno M."/>
            <person name="Ito K."/>
            <person name="Ito S."/>
            <person name="Ito T."/>
            <person name="Ito Y."/>
            <person name="Ito Y."/>
            <person name="Iwabuchi A."/>
            <person name="Kamiya K."/>
            <person name="Karasawa W."/>
            <person name="Kurita K."/>
            <person name="Katagiri S."/>
            <person name="Kikuta A."/>
            <person name="Kobayashi H."/>
            <person name="Kobayashi N."/>
            <person name="Machita K."/>
            <person name="Maehara T."/>
            <person name="Masukawa M."/>
            <person name="Mizubayashi T."/>
            <person name="Mukai Y."/>
            <person name="Nagasaki H."/>
            <person name="Nagata Y."/>
            <person name="Naito S."/>
            <person name="Nakashima M."/>
            <person name="Nakama Y."/>
            <person name="Nakamichi Y."/>
            <person name="Nakamura M."/>
            <person name="Meguro A."/>
            <person name="Negishi M."/>
            <person name="Ohta I."/>
            <person name="Ohta T."/>
            <person name="Okamoto M."/>
            <person name="Ono N."/>
            <person name="Saji S."/>
            <person name="Sakaguchi M."/>
            <person name="Sakai K."/>
            <person name="Shibata M."/>
            <person name="Shimokawa T."/>
            <person name="Song J."/>
            <person name="Takazaki Y."/>
            <person name="Terasawa K."/>
            <person name="Tsugane M."/>
            <person name="Tsuji K."/>
            <person name="Ueda S."/>
            <person name="Waki K."/>
            <person name="Yamagata H."/>
            <person name="Yamamoto M."/>
            <person name="Yamamoto S."/>
            <person name="Yamane H."/>
            <person name="Yoshiki S."/>
            <person name="Yoshihara R."/>
            <person name="Yukawa K."/>
            <person name="Zhong H."/>
            <person name="Yano M."/>
            <person name="Yuan Q."/>
            <person name="Ouyang S."/>
            <person name="Liu J."/>
            <person name="Jones K.M."/>
            <person name="Gansberger K."/>
            <person name="Moffat K."/>
            <person name="Hill J."/>
            <person name="Bera J."/>
            <person name="Fadrosh D."/>
            <person name="Jin S."/>
            <person name="Johri S."/>
            <person name="Kim M."/>
            <person name="Overton L."/>
            <person name="Reardon M."/>
            <person name="Tsitrin T."/>
            <person name="Vuong H."/>
            <person name="Weaver B."/>
            <person name="Ciecko A."/>
            <person name="Tallon L."/>
            <person name="Jackson J."/>
            <person name="Pai G."/>
            <person name="Aken S.V."/>
            <person name="Utterback T."/>
            <person name="Reidmuller S."/>
            <person name="Feldblyum T."/>
            <person name="Hsiao J."/>
            <person name="Zismann V."/>
            <person name="Iobst S."/>
            <person name="de Vazeille A.R."/>
            <person name="Buell C.R."/>
            <person name="Ying K."/>
            <person name="Li Y."/>
            <person name="Lu T."/>
            <person name="Huang Y."/>
            <person name="Zhao Q."/>
            <person name="Feng Q."/>
            <person name="Zhang L."/>
            <person name="Zhu J."/>
            <person name="Weng Q."/>
            <person name="Mu J."/>
            <person name="Lu Y."/>
            <person name="Fan D."/>
            <person name="Liu Y."/>
            <person name="Guan J."/>
            <person name="Zhang Y."/>
            <person name="Yu S."/>
            <person name="Liu X."/>
            <person name="Zhang Y."/>
            <person name="Hong G."/>
            <person name="Han B."/>
            <person name="Choisne N."/>
            <person name="Demange N."/>
            <person name="Orjeda G."/>
            <person name="Samain S."/>
            <person name="Cattolico L."/>
            <person name="Pelletier E."/>
            <person name="Couloux A."/>
            <person name="Segurens B."/>
            <person name="Wincker P."/>
            <person name="D'Hont A."/>
            <person name="Scarpelli C."/>
            <person name="Weissenbach J."/>
            <person name="Salanoubat M."/>
            <person name="Quetier F."/>
            <person name="Yu Y."/>
            <person name="Kim H.R."/>
            <person name="Rambo T."/>
            <person name="Currie J."/>
            <person name="Collura K."/>
            <person name="Luo M."/>
            <person name="Yang T."/>
            <person name="Ammiraju J.S.S."/>
            <person name="Engler F."/>
            <person name="Soderlund C."/>
            <person name="Wing R.A."/>
            <person name="Palmer L.E."/>
            <person name="de la Bastide M."/>
            <person name="Spiegel L."/>
            <person name="Nascimento L."/>
            <person name="Zutavern T."/>
            <person name="O'Shaughnessy A."/>
            <person name="Dike S."/>
            <person name="Dedhia N."/>
            <person name="Preston R."/>
            <person name="Balija V."/>
            <person name="McCombie W.R."/>
            <person name="Chow T."/>
            <person name="Chen H."/>
            <person name="Chung M."/>
            <person name="Chen C."/>
            <person name="Shaw J."/>
            <person name="Wu H."/>
            <person name="Hsiao K."/>
            <person name="Chao Y."/>
            <person name="Chu M."/>
            <person name="Cheng C."/>
            <person name="Hour A."/>
            <person name="Lee P."/>
            <person name="Lin S."/>
            <person name="Lin Y."/>
            <person name="Liou J."/>
            <person name="Liu S."/>
            <person name="Hsing Y."/>
            <person name="Raghuvanshi S."/>
            <person name="Mohanty A."/>
            <person name="Bharti A.K."/>
            <person name="Gaur A."/>
            <person name="Gupta V."/>
            <person name="Kumar D."/>
            <person name="Ravi V."/>
            <person name="Vij S."/>
            <person name="Kapur A."/>
            <person name="Khurana P."/>
            <person name="Khurana P."/>
            <person name="Khurana J.P."/>
            <person name="Tyagi A.K."/>
            <person name="Gaikwad K."/>
            <person name="Singh A."/>
            <person name="Dalal V."/>
            <person name="Srivastava S."/>
            <person name="Dixit A."/>
            <person name="Pal A.K."/>
            <person name="Ghazi I.A."/>
            <person name="Yadav M."/>
            <person name="Pandit A."/>
            <person name="Bhargava A."/>
            <person name="Sureshbabu K."/>
            <person name="Batra K."/>
            <person name="Sharma T.R."/>
            <person name="Mohapatra T."/>
            <person name="Singh N.K."/>
            <person name="Messing J."/>
            <person name="Nelson A.B."/>
            <person name="Fuks G."/>
            <person name="Kavchok S."/>
            <person name="Keizer G."/>
            <person name="Linton E."/>
            <person name="Llaca V."/>
            <person name="Song R."/>
            <person name="Tanyolac B."/>
            <person name="Young S."/>
            <person name="Ho-Il K."/>
            <person name="Hahn J.H."/>
            <person name="Sangsakoo G."/>
            <person name="Vanavichit A."/>
            <person name="de Mattos Luiz.A.T."/>
            <person name="Zimmer P.D."/>
            <person name="Malone G."/>
            <person name="Dellagostin O."/>
            <person name="de Oliveira A.C."/>
            <person name="Bevan M."/>
            <person name="Bancroft I."/>
            <person name="Minx P."/>
            <person name="Cordum H."/>
            <person name="Wilson R."/>
            <person name="Cheng Z."/>
            <person name="Jin W."/>
            <person name="Jiang J."/>
            <person name="Leong S.A."/>
            <person name="Iwama H."/>
            <person name="Gojobori T."/>
            <person name="Itoh T."/>
            <person name="Niimura Y."/>
            <person name="Fujii Y."/>
            <person name="Habara T."/>
            <person name="Sakai H."/>
            <person name="Sato Y."/>
            <person name="Wilson G."/>
            <person name="Kumar K."/>
            <person name="McCouch S."/>
            <person name="Juretic N."/>
            <person name="Hoen D."/>
            <person name="Wright S."/>
            <person name="Bruskiewich R."/>
            <person name="Bureau T."/>
            <person name="Miyao A."/>
            <person name="Hirochika H."/>
            <person name="Nishikawa T."/>
            <person name="Kadowaki K."/>
            <person name="Sugiura M."/>
            <person name="Burr B."/>
            <person name="Sasaki T."/>
        </authorList>
    </citation>
    <scope>NUCLEOTIDE SEQUENCE [LARGE SCALE GENOMIC DNA]</scope>
    <source>
        <strain evidence="3">cv. Nipponbare</strain>
    </source>
</reference>
<dbReference type="Proteomes" id="UP000059680">
    <property type="component" value="Chromosome 10"/>
</dbReference>
<dbReference type="AlphaFoldDB" id="A0A0P0XRX3"/>
<evidence type="ECO:0000313" key="2">
    <source>
        <dbReference type="EMBL" id="BAT09703.1"/>
    </source>
</evidence>
<sequence>MREADTKAPLVVHGHCPPAPKRHQSLFNHWLLNPPLEPGRVGALAEARANPLPEPPCAGTLPKPTRVGATADGLSPHHWILVFGAGHRRWPHRHPSPLPLSPVGRKEEAPDLPLCIPPCRPPEHHRQSRCRPWPSSGRICRPRLSHSRIHHPRKRGGRG</sequence>
<accession>A0A0P0XRX3</accession>
<evidence type="ECO:0000313" key="3">
    <source>
        <dbReference type="Proteomes" id="UP000059680"/>
    </source>
</evidence>
<dbReference type="PaxDb" id="39947-A0A0P0XRX3"/>
<proteinExistence type="predicted"/>
<reference evidence="2 3" key="2">
    <citation type="journal article" date="2013" name="Plant Cell Physiol.">
        <title>Rice Annotation Project Database (RAP-DB): an integrative and interactive database for rice genomics.</title>
        <authorList>
            <person name="Sakai H."/>
            <person name="Lee S.S."/>
            <person name="Tanaka T."/>
            <person name="Numa H."/>
            <person name="Kim J."/>
            <person name="Kawahara Y."/>
            <person name="Wakimoto H."/>
            <person name="Yang C.C."/>
            <person name="Iwamoto M."/>
            <person name="Abe T."/>
            <person name="Yamada Y."/>
            <person name="Muto A."/>
            <person name="Inokuchi H."/>
            <person name="Ikemura T."/>
            <person name="Matsumoto T."/>
            <person name="Sasaki T."/>
            <person name="Itoh T."/>
        </authorList>
    </citation>
    <scope>NUCLEOTIDE SEQUENCE [LARGE SCALE GENOMIC DNA]</scope>
    <source>
        <strain evidence="3">cv. Nipponbare</strain>
    </source>
</reference>
<feature type="compositionally biased region" description="Basic residues" evidence="1">
    <location>
        <begin position="140"/>
        <end position="159"/>
    </location>
</feature>
<dbReference type="EMBL" id="AP014966">
    <property type="protein sequence ID" value="BAT09703.1"/>
    <property type="molecule type" value="Genomic_DNA"/>
</dbReference>
<evidence type="ECO:0000256" key="1">
    <source>
        <dbReference type="SAM" id="MobiDB-lite"/>
    </source>
</evidence>
<reference evidence="2 3" key="3">
    <citation type="journal article" date="2013" name="Rice">
        <title>Improvement of the Oryza sativa Nipponbare reference genome using next generation sequence and optical map data.</title>
        <authorList>
            <person name="Kawahara Y."/>
            <person name="de la Bastide M."/>
            <person name="Hamilton J.P."/>
            <person name="Kanamori H."/>
            <person name="McCombie W.R."/>
            <person name="Ouyang S."/>
            <person name="Schwartz D.C."/>
            <person name="Tanaka T."/>
            <person name="Wu J."/>
            <person name="Zhou S."/>
            <person name="Childs K.L."/>
            <person name="Davidson R.M."/>
            <person name="Lin H."/>
            <person name="Quesada-Ocampo L."/>
            <person name="Vaillancourt B."/>
            <person name="Sakai H."/>
            <person name="Lee S.S."/>
            <person name="Kim J."/>
            <person name="Numa H."/>
            <person name="Itoh T."/>
            <person name="Buell C.R."/>
            <person name="Matsumoto T."/>
        </authorList>
    </citation>
    <scope>NUCLEOTIDE SEQUENCE [LARGE SCALE GENOMIC DNA]</scope>
    <source>
        <strain evidence="3">cv. Nipponbare</strain>
    </source>
</reference>
<gene>
    <name evidence="2" type="ordered locus">Os10g0123500</name>
    <name evidence="2" type="ORF">OSNPB_100123500</name>
</gene>
<keyword evidence="3" id="KW-1185">Reference proteome</keyword>
<protein>
    <submittedName>
        <fullName evidence="2">Os10g0123500 protein</fullName>
    </submittedName>
</protein>
<dbReference type="InParanoid" id="A0A0P0XRX3"/>
<organism evidence="2 3">
    <name type="scientific">Oryza sativa subsp. japonica</name>
    <name type="common">Rice</name>
    <dbReference type="NCBI Taxonomy" id="39947"/>
    <lineage>
        <taxon>Eukaryota</taxon>
        <taxon>Viridiplantae</taxon>
        <taxon>Streptophyta</taxon>
        <taxon>Embryophyta</taxon>
        <taxon>Tracheophyta</taxon>
        <taxon>Spermatophyta</taxon>
        <taxon>Magnoliopsida</taxon>
        <taxon>Liliopsida</taxon>
        <taxon>Poales</taxon>
        <taxon>Poaceae</taxon>
        <taxon>BOP clade</taxon>
        <taxon>Oryzoideae</taxon>
        <taxon>Oryzeae</taxon>
        <taxon>Oryzinae</taxon>
        <taxon>Oryza</taxon>
        <taxon>Oryza sativa</taxon>
    </lineage>
</organism>
<name>A0A0P0XRX3_ORYSJ</name>